<keyword evidence="2" id="KW-1185">Reference proteome</keyword>
<reference evidence="1" key="1">
    <citation type="submission" date="2020-09" db="EMBL/GenBank/DDBJ databases">
        <title>Genomic insights into the novelty and pathogenicity of a unique biofilm-forming Enterococcus sp. bacteria (Enterococcus lacertideformus) identified in reptiles.</title>
        <authorList>
            <person name="Agius J.E."/>
            <person name="Phalen D.N."/>
            <person name="Rose K."/>
            <person name="Eden J.-S."/>
        </authorList>
    </citation>
    <scope>NUCLEOTIDE SEQUENCE</scope>
    <source>
        <strain evidence="1">PHRS 0518</strain>
    </source>
</reference>
<protein>
    <submittedName>
        <fullName evidence="1">Uncharacterized protein</fullName>
    </submittedName>
</protein>
<dbReference type="AlphaFoldDB" id="A0A931B316"/>
<gene>
    <name evidence="1" type="ORF">IC227_08425</name>
</gene>
<organism evidence="1 2">
    <name type="scientific">Enterococcus lacertideformus</name>
    <dbReference type="NCBI Taxonomy" id="2771493"/>
    <lineage>
        <taxon>Bacteria</taxon>
        <taxon>Bacillati</taxon>
        <taxon>Bacillota</taxon>
        <taxon>Bacilli</taxon>
        <taxon>Lactobacillales</taxon>
        <taxon>Enterococcaceae</taxon>
        <taxon>Enterococcus</taxon>
    </lineage>
</organism>
<dbReference type="SUPFAM" id="SSF51161">
    <property type="entry name" value="Trimeric LpxA-like enzymes"/>
    <property type="match status" value="1"/>
</dbReference>
<dbReference type="InterPro" id="IPR011004">
    <property type="entry name" value="Trimer_LpxA-like_sf"/>
</dbReference>
<comment type="caution">
    <text evidence="1">The sequence shown here is derived from an EMBL/GenBank/DDBJ whole genome shotgun (WGS) entry which is preliminary data.</text>
</comment>
<dbReference type="EMBL" id="JADAKE010000017">
    <property type="protein sequence ID" value="MBF8808317.1"/>
    <property type="molecule type" value="Genomic_DNA"/>
</dbReference>
<sequence length="42" mass="4651">MGEYSKVLNCKIGKFCSIGSNCEIGVPNHITDKISTSPVFFW</sequence>
<name>A0A931B316_9ENTE</name>
<dbReference type="Proteomes" id="UP000637757">
    <property type="component" value="Unassembled WGS sequence"/>
</dbReference>
<evidence type="ECO:0000313" key="1">
    <source>
        <dbReference type="EMBL" id="MBF8808317.1"/>
    </source>
</evidence>
<proteinExistence type="predicted"/>
<dbReference type="Gene3D" id="2.160.10.10">
    <property type="entry name" value="Hexapeptide repeat proteins"/>
    <property type="match status" value="1"/>
</dbReference>
<accession>A0A931B316</accession>
<evidence type="ECO:0000313" key="2">
    <source>
        <dbReference type="Proteomes" id="UP000637757"/>
    </source>
</evidence>